<proteinExistence type="predicted"/>
<name>A0ACC3DI13_9PEZI</name>
<organism evidence="1 2">
    <name type="scientific">Coniosporium uncinatum</name>
    <dbReference type="NCBI Taxonomy" id="93489"/>
    <lineage>
        <taxon>Eukaryota</taxon>
        <taxon>Fungi</taxon>
        <taxon>Dikarya</taxon>
        <taxon>Ascomycota</taxon>
        <taxon>Pezizomycotina</taxon>
        <taxon>Dothideomycetes</taxon>
        <taxon>Dothideomycetes incertae sedis</taxon>
        <taxon>Coniosporium</taxon>
    </lineage>
</organism>
<keyword evidence="2" id="KW-1185">Reference proteome</keyword>
<protein>
    <submittedName>
        <fullName evidence="1">Uncharacterized protein</fullName>
    </submittedName>
</protein>
<sequence length="395" mass="43730">MAATASKVKPGLRLPESTSIATVQALDTTLQLYVKSVNFLNPVIPGHETYNCPTMAFLITHQSTGRKILFDAGGRKDYWNYSPLVDGRFKKGVNVRGFRVDKEVQEVLSDAGIDLNGLESVIWSHWHFDHIGDMSKFPASVGIVVGPGFQDTLLPGYPANPESPLLETDYSGRDLREIDFRSCPRIGGFKAFDSFGDGSFYLLDAPGHAIGHMCGLARTTKNTFLLMGADTCHFAGSLRPTSQVPLPESIDLLANGLDPQFPNPCPCSLFEDCHPASVDHEKRTTPWYTASKAPGSAYVDPDTANQSILGMQSFDASPDVFVCLAHDPGLFEVLPLLNQNSRNHVNDWKVKGYKDATRWRFLNELPREGKPGRPPIVYGWWRDGKQVDIEEAFRK</sequence>
<evidence type="ECO:0000313" key="1">
    <source>
        <dbReference type="EMBL" id="KAK3076190.1"/>
    </source>
</evidence>
<accession>A0ACC3DI13</accession>
<evidence type="ECO:0000313" key="2">
    <source>
        <dbReference type="Proteomes" id="UP001186974"/>
    </source>
</evidence>
<gene>
    <name evidence="1" type="ORF">LTS18_013669</name>
</gene>
<comment type="caution">
    <text evidence="1">The sequence shown here is derived from an EMBL/GenBank/DDBJ whole genome shotgun (WGS) entry which is preliminary data.</text>
</comment>
<reference evidence="1" key="1">
    <citation type="submission" date="2024-09" db="EMBL/GenBank/DDBJ databases">
        <title>Black Yeasts Isolated from many extreme environments.</title>
        <authorList>
            <person name="Coleine C."/>
            <person name="Stajich J.E."/>
            <person name="Selbmann L."/>
        </authorList>
    </citation>
    <scope>NUCLEOTIDE SEQUENCE</scope>
    <source>
        <strain evidence="1">CCFEE 5737</strain>
    </source>
</reference>
<dbReference type="EMBL" id="JAWDJW010004252">
    <property type="protein sequence ID" value="KAK3076190.1"/>
    <property type="molecule type" value="Genomic_DNA"/>
</dbReference>
<dbReference type="Proteomes" id="UP001186974">
    <property type="component" value="Unassembled WGS sequence"/>
</dbReference>